<evidence type="ECO:0000313" key="2">
    <source>
        <dbReference type="Proteomes" id="UP000327118"/>
    </source>
</evidence>
<dbReference type="InterPro" id="IPR016181">
    <property type="entry name" value="Acyl_CoA_acyltransferase"/>
</dbReference>
<name>A0A5N6Z2F3_9EURO</name>
<evidence type="ECO:0008006" key="3">
    <source>
        <dbReference type="Google" id="ProtNLM"/>
    </source>
</evidence>
<gene>
    <name evidence="1" type="ORF">BDV28DRAFT_159000</name>
</gene>
<reference evidence="2" key="1">
    <citation type="submission" date="2019-04" db="EMBL/GenBank/DDBJ databases">
        <title>Friends and foes A comparative genomics studyof 23 Aspergillus species from section Flavi.</title>
        <authorList>
            <consortium name="DOE Joint Genome Institute"/>
            <person name="Kjaerbolling I."/>
            <person name="Vesth T."/>
            <person name="Frisvad J.C."/>
            <person name="Nybo J.L."/>
            <person name="Theobald S."/>
            <person name="Kildgaard S."/>
            <person name="Isbrandt T."/>
            <person name="Kuo A."/>
            <person name="Sato A."/>
            <person name="Lyhne E.K."/>
            <person name="Kogle M.E."/>
            <person name="Wiebenga A."/>
            <person name="Kun R.S."/>
            <person name="Lubbers R.J."/>
            <person name="Makela M.R."/>
            <person name="Barry K."/>
            <person name="Chovatia M."/>
            <person name="Clum A."/>
            <person name="Daum C."/>
            <person name="Haridas S."/>
            <person name="He G."/>
            <person name="LaButti K."/>
            <person name="Lipzen A."/>
            <person name="Mondo S."/>
            <person name="Riley R."/>
            <person name="Salamov A."/>
            <person name="Simmons B.A."/>
            <person name="Magnuson J.K."/>
            <person name="Henrissat B."/>
            <person name="Mortensen U.H."/>
            <person name="Larsen T.O."/>
            <person name="Devries R.P."/>
            <person name="Grigoriev I.V."/>
            <person name="Machida M."/>
            <person name="Baker S.E."/>
            <person name="Andersen M.R."/>
        </authorList>
    </citation>
    <scope>NUCLEOTIDE SEQUENCE [LARGE SCALE GENOMIC DNA]</scope>
    <source>
        <strain evidence="2">CBS 553.77</strain>
    </source>
</reference>
<organism evidence="1 2">
    <name type="scientific">Aspergillus coremiiformis</name>
    <dbReference type="NCBI Taxonomy" id="138285"/>
    <lineage>
        <taxon>Eukaryota</taxon>
        <taxon>Fungi</taxon>
        <taxon>Dikarya</taxon>
        <taxon>Ascomycota</taxon>
        <taxon>Pezizomycotina</taxon>
        <taxon>Eurotiomycetes</taxon>
        <taxon>Eurotiomycetidae</taxon>
        <taxon>Eurotiales</taxon>
        <taxon>Aspergillaceae</taxon>
        <taxon>Aspergillus</taxon>
        <taxon>Aspergillus subgen. Circumdati</taxon>
    </lineage>
</organism>
<dbReference type="AlphaFoldDB" id="A0A5N6Z2F3"/>
<accession>A0A5N6Z2F3</accession>
<keyword evidence="2" id="KW-1185">Reference proteome</keyword>
<proteinExistence type="predicted"/>
<dbReference type="Gene3D" id="3.40.630.30">
    <property type="match status" value="1"/>
</dbReference>
<dbReference type="SUPFAM" id="SSF55729">
    <property type="entry name" value="Acyl-CoA N-acyltransferases (Nat)"/>
    <property type="match status" value="1"/>
</dbReference>
<protein>
    <recommendedName>
        <fullName evidence="3">N-acetyltransferase domain-containing protein</fullName>
    </recommendedName>
</protein>
<dbReference type="OrthoDB" id="2326446at2759"/>
<dbReference type="EMBL" id="ML739185">
    <property type="protein sequence ID" value="KAE8351136.1"/>
    <property type="molecule type" value="Genomic_DNA"/>
</dbReference>
<sequence>MTTLTTDTTAISTEEPCTLIPINLHNSTEFAELKHQRQKCGWDYEDTNLLAWRDKQDANLKSFFWITIPSSTESDARRTRAGHISLDSYANPPDPELAMADRSVLTIQTFFILPEYRGGLGRRAMDLVEVLAAEEPYGSPQCKYLTLNTISKRYFYEESGFWNKLDRVRPQVCTAEWYERRGYVCWKSESRYREPRLEGDEAIVYSDLMRKPLLR</sequence>
<evidence type="ECO:0000313" key="1">
    <source>
        <dbReference type="EMBL" id="KAE8351136.1"/>
    </source>
</evidence>
<dbReference type="CDD" id="cd04301">
    <property type="entry name" value="NAT_SF"/>
    <property type="match status" value="1"/>
</dbReference>
<dbReference type="Proteomes" id="UP000327118">
    <property type="component" value="Unassembled WGS sequence"/>
</dbReference>